<keyword evidence="3" id="KW-1185">Reference proteome</keyword>
<evidence type="ECO:0000259" key="1">
    <source>
        <dbReference type="Pfam" id="PF13649"/>
    </source>
</evidence>
<name>A0AAN8RUS5_9PEZI</name>
<dbReference type="InterPro" id="IPR041698">
    <property type="entry name" value="Methyltransf_25"/>
</dbReference>
<feature type="domain" description="Methyltransferase" evidence="1">
    <location>
        <begin position="56"/>
        <end position="151"/>
    </location>
</feature>
<dbReference type="SUPFAM" id="SSF53335">
    <property type="entry name" value="S-adenosyl-L-methionine-dependent methyltransferases"/>
    <property type="match status" value="1"/>
</dbReference>
<dbReference type="Pfam" id="PF13649">
    <property type="entry name" value="Methyltransf_25"/>
    <property type="match status" value="1"/>
</dbReference>
<dbReference type="AlphaFoldDB" id="A0AAN8RUS5"/>
<proteinExistence type="predicted"/>
<organism evidence="2 3">
    <name type="scientific">Arthrobotrys conoides</name>
    <dbReference type="NCBI Taxonomy" id="74498"/>
    <lineage>
        <taxon>Eukaryota</taxon>
        <taxon>Fungi</taxon>
        <taxon>Dikarya</taxon>
        <taxon>Ascomycota</taxon>
        <taxon>Pezizomycotina</taxon>
        <taxon>Orbiliomycetes</taxon>
        <taxon>Orbiliales</taxon>
        <taxon>Orbiliaceae</taxon>
        <taxon>Arthrobotrys</taxon>
    </lineage>
</organism>
<dbReference type="Proteomes" id="UP001307849">
    <property type="component" value="Unassembled WGS sequence"/>
</dbReference>
<accession>A0AAN8RUS5</accession>
<dbReference type="InterPro" id="IPR029063">
    <property type="entry name" value="SAM-dependent_MTases_sf"/>
</dbReference>
<dbReference type="CDD" id="cd02440">
    <property type="entry name" value="AdoMet_MTases"/>
    <property type="match status" value="1"/>
</dbReference>
<protein>
    <recommendedName>
        <fullName evidence="1">Methyltransferase domain-containing protein</fullName>
    </recommendedName>
</protein>
<sequence>MADTQPENFSVPSEVFDEMAKKYENGLGGAQNDIVRALLSHSKENHPIDSNSVIHDNACGPAVATGEILSQGISPPPKIFATDYAQGMIDITRSYKERRGWDSVTVQQMDGQALSFEDEKFTHSISSLGVFMFPDGKKGLSEMYRTLKPGGWIGVTSWKDVRWPTAAIAAYEKFFPNAQEPLALPMPKNWMDPENCERNLREAGFHDVKAEVVPCTNRQLSKEIGASAFVEFITYVSPTVKSWDEDTRERFLAYYSTLVEDMFLPANNGNGVELTLYSIVTSGRK</sequence>
<dbReference type="Gene3D" id="3.40.50.150">
    <property type="entry name" value="Vaccinia Virus protein VP39"/>
    <property type="match status" value="1"/>
</dbReference>
<reference evidence="2 3" key="1">
    <citation type="submission" date="2019-10" db="EMBL/GenBank/DDBJ databases">
        <authorList>
            <person name="Palmer J.M."/>
        </authorList>
    </citation>
    <scope>NUCLEOTIDE SEQUENCE [LARGE SCALE GENOMIC DNA]</scope>
    <source>
        <strain evidence="2 3">TWF506</strain>
    </source>
</reference>
<dbReference type="PANTHER" id="PTHR43591:SF105">
    <property type="entry name" value="METHYLTRANSFERASE DOMAIN-CONTAINING PROTEIN-RELATED"/>
    <property type="match status" value="1"/>
</dbReference>
<dbReference type="EMBL" id="JAVHJM010000009">
    <property type="protein sequence ID" value="KAK6506566.1"/>
    <property type="molecule type" value="Genomic_DNA"/>
</dbReference>
<gene>
    <name evidence="2" type="ORF">TWF506_011471</name>
</gene>
<dbReference type="PANTHER" id="PTHR43591">
    <property type="entry name" value="METHYLTRANSFERASE"/>
    <property type="match status" value="1"/>
</dbReference>
<comment type="caution">
    <text evidence="2">The sequence shown here is derived from an EMBL/GenBank/DDBJ whole genome shotgun (WGS) entry which is preliminary data.</text>
</comment>
<dbReference type="GO" id="GO:0008168">
    <property type="term" value="F:methyltransferase activity"/>
    <property type="evidence" value="ECO:0007669"/>
    <property type="project" value="TreeGrafter"/>
</dbReference>
<evidence type="ECO:0000313" key="2">
    <source>
        <dbReference type="EMBL" id="KAK6506566.1"/>
    </source>
</evidence>
<evidence type="ECO:0000313" key="3">
    <source>
        <dbReference type="Proteomes" id="UP001307849"/>
    </source>
</evidence>